<comment type="catalytic activity">
    <reaction evidence="1">
        <text>3',3'-c-di-GMP + H2O = 5'-phosphoguanylyl(3'-&gt;5')guanosine + H(+)</text>
        <dbReference type="Rhea" id="RHEA:24902"/>
        <dbReference type="ChEBI" id="CHEBI:15377"/>
        <dbReference type="ChEBI" id="CHEBI:15378"/>
        <dbReference type="ChEBI" id="CHEBI:58754"/>
        <dbReference type="ChEBI" id="CHEBI:58805"/>
        <dbReference type="EC" id="3.1.4.52"/>
    </reaction>
    <physiologicalReaction direction="left-to-right" evidence="1">
        <dbReference type="Rhea" id="RHEA:24903"/>
    </physiologicalReaction>
</comment>
<evidence type="ECO:0000259" key="4">
    <source>
        <dbReference type="PROSITE" id="PS50885"/>
    </source>
</evidence>
<dbReference type="EMBL" id="CP043617">
    <property type="protein sequence ID" value="QFR48619.1"/>
    <property type="molecule type" value="Genomic_DNA"/>
</dbReference>
<dbReference type="FunFam" id="3.20.20.450:FF:000001">
    <property type="entry name" value="Cyclic di-GMP phosphodiesterase yahA"/>
    <property type="match status" value="1"/>
</dbReference>
<gene>
    <name evidence="6" type="ORF">FJR48_02305</name>
</gene>
<keyword evidence="2" id="KW-1133">Transmembrane helix</keyword>
<dbReference type="RefSeq" id="WP_152306562.1">
    <property type="nucleotide sequence ID" value="NZ_CP043617.1"/>
</dbReference>
<feature type="domain" description="HAMP" evidence="4">
    <location>
        <begin position="169"/>
        <end position="222"/>
    </location>
</feature>
<dbReference type="Gene3D" id="3.20.20.450">
    <property type="entry name" value="EAL domain"/>
    <property type="match status" value="1"/>
</dbReference>
<dbReference type="InterPro" id="IPR035919">
    <property type="entry name" value="EAL_sf"/>
</dbReference>
<dbReference type="PANTHER" id="PTHR44757:SF2">
    <property type="entry name" value="BIOFILM ARCHITECTURE MAINTENANCE PROTEIN MBAA"/>
    <property type="match status" value="1"/>
</dbReference>
<dbReference type="PANTHER" id="PTHR44757">
    <property type="entry name" value="DIGUANYLATE CYCLASE DGCP"/>
    <property type="match status" value="1"/>
</dbReference>
<dbReference type="GO" id="GO:0007165">
    <property type="term" value="P:signal transduction"/>
    <property type="evidence" value="ECO:0007669"/>
    <property type="project" value="InterPro"/>
</dbReference>
<dbReference type="InterPro" id="IPR013655">
    <property type="entry name" value="PAS_fold_3"/>
</dbReference>
<feature type="domain" description="EAL" evidence="3">
    <location>
        <begin position="533"/>
        <end position="788"/>
    </location>
</feature>
<keyword evidence="2" id="KW-0812">Transmembrane</keyword>
<dbReference type="GO" id="GO:0016020">
    <property type="term" value="C:membrane"/>
    <property type="evidence" value="ECO:0007669"/>
    <property type="project" value="InterPro"/>
</dbReference>
<keyword evidence="2" id="KW-0472">Membrane</keyword>
<dbReference type="Proteomes" id="UP000326944">
    <property type="component" value="Chromosome"/>
</dbReference>
<dbReference type="SMART" id="SM00267">
    <property type="entry name" value="GGDEF"/>
    <property type="match status" value="1"/>
</dbReference>
<evidence type="ECO:0000313" key="6">
    <source>
        <dbReference type="EMBL" id="QFR48619.1"/>
    </source>
</evidence>
<dbReference type="GO" id="GO:0071732">
    <property type="term" value="P:cellular response to nitric oxide"/>
    <property type="evidence" value="ECO:0007669"/>
    <property type="project" value="UniProtKB-ARBA"/>
</dbReference>
<sequence>MRFKLNSLSFKTVSLLILTSTIFITLGYTIAKNTFSKNYEDVIHEKIDIVLRSISPQISLNLSYGFNDSIDEICKEQLKNKNVLLIKIESDKLKQDSIYKQHKKISTDFSKFSSEVNLIDPSTSNIIGKLTLLYSSESYYIQMQKFYQMAVIGGFIFIVSLVLISIFLLKSLKPLSKLAHSMNEFNPYEPKKLNVKATSQDEIGSIIKSANIMVENLISYIEHSSALTQELSKKQQHLNDAQRIASVGSWEYDVTTNKLNLSDEIYRILGIKKKSNLTFSSFLNLTYKDDLNDVLNTINNAIEKGSVFNIKYRIQLHNNKIAYVRTKGKVRKKSSGDIKLTAVTVDITKDTHNEQMIERLAYYDSLTNLPNRILFKDRVKSAISNAKRHKNKIAIMFLDLDNFKIVNDTLGHSVGDKLLIHVAKLLSSILRENDTISRVGGDEFTILLTDIQSEEDAQKIAKKIFDSLQGEHEIDFHRLLISTSIGIAIYPDSALDIDKLIRNADTAMYEAKKADKNNYKVFNNKMYAKIKNFVKVEKDLRIALDDEKAFEIFYQPKIKAQDGFVSGCEALVRWKHPKKGIIYPDEFIDIAEESALIIPIGNKIIEKTIKDLSEFNSKGYGTIKVAINLSAKQFTDNSLIGTIQKAIEKYDVHPSQLEFEITESISMQNISKTLEVLHQLKQTGVSIAIDDFGTGYSSLSYLKQFPINTLKIDKSFVLDMTIDNDDKSIVNTIINMAHTLNFTTVAEGVETLEHADILTDMNCDELQGYYYSKPIAKDEFINFLKTYNTN</sequence>
<evidence type="ECO:0000259" key="5">
    <source>
        <dbReference type="PROSITE" id="PS50887"/>
    </source>
</evidence>
<protein>
    <submittedName>
        <fullName evidence="6">EAL domain-containing protein</fullName>
    </submittedName>
</protein>
<dbReference type="NCBIfam" id="TIGR00254">
    <property type="entry name" value="GGDEF"/>
    <property type="match status" value="1"/>
</dbReference>
<evidence type="ECO:0000313" key="7">
    <source>
        <dbReference type="Proteomes" id="UP000326944"/>
    </source>
</evidence>
<dbReference type="Pfam" id="PF00563">
    <property type="entry name" value="EAL"/>
    <property type="match status" value="1"/>
</dbReference>
<dbReference type="SMART" id="SM00052">
    <property type="entry name" value="EAL"/>
    <property type="match status" value="1"/>
</dbReference>
<name>A0A5P8NYV6_9BACT</name>
<dbReference type="OrthoDB" id="5372181at2"/>
<organism evidence="6 7">
    <name type="scientific">Sulfurimonas lithotrophica</name>
    <dbReference type="NCBI Taxonomy" id="2590022"/>
    <lineage>
        <taxon>Bacteria</taxon>
        <taxon>Pseudomonadati</taxon>
        <taxon>Campylobacterota</taxon>
        <taxon>Epsilonproteobacteria</taxon>
        <taxon>Campylobacterales</taxon>
        <taxon>Sulfurimonadaceae</taxon>
        <taxon>Sulfurimonas</taxon>
    </lineage>
</organism>
<feature type="domain" description="GGDEF" evidence="5">
    <location>
        <begin position="391"/>
        <end position="524"/>
    </location>
</feature>
<dbReference type="SUPFAM" id="SSF55073">
    <property type="entry name" value="Nucleotide cyclase"/>
    <property type="match status" value="1"/>
</dbReference>
<accession>A0A5P8NYV6</accession>
<proteinExistence type="predicted"/>
<dbReference type="GO" id="GO:0071111">
    <property type="term" value="F:cyclic-guanylate-specific phosphodiesterase activity"/>
    <property type="evidence" value="ECO:0007669"/>
    <property type="project" value="UniProtKB-EC"/>
</dbReference>
<dbReference type="CDD" id="cd01948">
    <property type="entry name" value="EAL"/>
    <property type="match status" value="1"/>
</dbReference>
<dbReference type="InterPro" id="IPR043128">
    <property type="entry name" value="Rev_trsase/Diguanyl_cyclase"/>
</dbReference>
<dbReference type="PROSITE" id="PS50885">
    <property type="entry name" value="HAMP"/>
    <property type="match status" value="1"/>
</dbReference>
<dbReference type="KEGG" id="sulg:FJR48_02305"/>
<evidence type="ECO:0000256" key="1">
    <source>
        <dbReference type="ARBA" id="ARBA00051114"/>
    </source>
</evidence>
<evidence type="ECO:0000256" key="2">
    <source>
        <dbReference type="SAM" id="Phobius"/>
    </source>
</evidence>
<dbReference type="AlphaFoldDB" id="A0A5P8NYV6"/>
<dbReference type="InterPro" id="IPR035965">
    <property type="entry name" value="PAS-like_dom_sf"/>
</dbReference>
<dbReference type="InterPro" id="IPR000160">
    <property type="entry name" value="GGDEF_dom"/>
</dbReference>
<dbReference type="InterPro" id="IPR029787">
    <property type="entry name" value="Nucleotide_cyclase"/>
</dbReference>
<dbReference type="Pfam" id="PF00990">
    <property type="entry name" value="GGDEF"/>
    <property type="match status" value="1"/>
</dbReference>
<dbReference type="InterPro" id="IPR001633">
    <property type="entry name" value="EAL_dom"/>
</dbReference>
<dbReference type="Gene3D" id="3.30.70.270">
    <property type="match status" value="1"/>
</dbReference>
<dbReference type="Gene3D" id="3.30.450.20">
    <property type="entry name" value="PAS domain"/>
    <property type="match status" value="1"/>
</dbReference>
<reference evidence="6 7" key="1">
    <citation type="submission" date="2019-09" db="EMBL/GenBank/DDBJ databases">
        <title>Sulfurimonas gotlandica sp. nov., a chemoautotrophic and psychrotolerant epsilonproteobacterium isolated from a pelagic redoxcline, and an emended description of the genus Sulfurimonas.</title>
        <authorList>
            <person name="Wang S."/>
            <person name="Jiang L."/>
            <person name="Shao S."/>
        </authorList>
    </citation>
    <scope>NUCLEOTIDE SEQUENCE [LARGE SCALE GENOMIC DNA]</scope>
    <source>
        <strain evidence="6 7">GYSZ_1</strain>
    </source>
</reference>
<dbReference type="PROSITE" id="PS50883">
    <property type="entry name" value="EAL"/>
    <property type="match status" value="1"/>
</dbReference>
<feature type="transmembrane region" description="Helical" evidence="2">
    <location>
        <begin position="146"/>
        <end position="169"/>
    </location>
</feature>
<dbReference type="Gene3D" id="6.10.340.10">
    <property type="match status" value="1"/>
</dbReference>
<dbReference type="CDD" id="cd01949">
    <property type="entry name" value="GGDEF"/>
    <property type="match status" value="1"/>
</dbReference>
<dbReference type="Pfam" id="PF08447">
    <property type="entry name" value="PAS_3"/>
    <property type="match status" value="1"/>
</dbReference>
<dbReference type="InterPro" id="IPR003660">
    <property type="entry name" value="HAMP_dom"/>
</dbReference>
<keyword evidence="7" id="KW-1185">Reference proteome</keyword>
<dbReference type="FunFam" id="3.30.70.270:FF:000001">
    <property type="entry name" value="Diguanylate cyclase domain protein"/>
    <property type="match status" value="1"/>
</dbReference>
<evidence type="ECO:0000259" key="3">
    <source>
        <dbReference type="PROSITE" id="PS50883"/>
    </source>
</evidence>
<dbReference type="PROSITE" id="PS50887">
    <property type="entry name" value="GGDEF"/>
    <property type="match status" value="1"/>
</dbReference>
<feature type="transmembrane region" description="Helical" evidence="2">
    <location>
        <begin position="12"/>
        <end position="31"/>
    </location>
</feature>
<dbReference type="SUPFAM" id="SSF55785">
    <property type="entry name" value="PYP-like sensor domain (PAS domain)"/>
    <property type="match status" value="1"/>
</dbReference>
<dbReference type="InterPro" id="IPR052155">
    <property type="entry name" value="Biofilm_reg_signaling"/>
</dbReference>
<dbReference type="SUPFAM" id="SSF141868">
    <property type="entry name" value="EAL domain-like"/>
    <property type="match status" value="1"/>
</dbReference>